<dbReference type="EMBL" id="GBXM01038247">
    <property type="protein sequence ID" value="JAH70330.1"/>
    <property type="molecule type" value="Transcribed_RNA"/>
</dbReference>
<reference evidence="1" key="2">
    <citation type="journal article" date="2015" name="Fish Shellfish Immunol.">
        <title>Early steps in the European eel (Anguilla anguilla)-Vibrio vulnificus interaction in the gills: Role of the RtxA13 toxin.</title>
        <authorList>
            <person name="Callol A."/>
            <person name="Pajuelo D."/>
            <person name="Ebbesson L."/>
            <person name="Teles M."/>
            <person name="MacKenzie S."/>
            <person name="Amaro C."/>
        </authorList>
    </citation>
    <scope>NUCLEOTIDE SEQUENCE</scope>
</reference>
<evidence type="ECO:0000313" key="1">
    <source>
        <dbReference type="EMBL" id="JAH70330.1"/>
    </source>
</evidence>
<organism evidence="1">
    <name type="scientific">Anguilla anguilla</name>
    <name type="common">European freshwater eel</name>
    <name type="synonym">Muraena anguilla</name>
    <dbReference type="NCBI Taxonomy" id="7936"/>
    <lineage>
        <taxon>Eukaryota</taxon>
        <taxon>Metazoa</taxon>
        <taxon>Chordata</taxon>
        <taxon>Craniata</taxon>
        <taxon>Vertebrata</taxon>
        <taxon>Euteleostomi</taxon>
        <taxon>Actinopterygii</taxon>
        <taxon>Neopterygii</taxon>
        <taxon>Teleostei</taxon>
        <taxon>Anguilliformes</taxon>
        <taxon>Anguillidae</taxon>
        <taxon>Anguilla</taxon>
    </lineage>
</organism>
<reference evidence="1" key="1">
    <citation type="submission" date="2014-11" db="EMBL/GenBank/DDBJ databases">
        <authorList>
            <person name="Amaro Gonzalez C."/>
        </authorList>
    </citation>
    <scope>NUCLEOTIDE SEQUENCE</scope>
</reference>
<name>A0A0E9UYS9_ANGAN</name>
<accession>A0A0E9UYS9</accession>
<dbReference type="AlphaFoldDB" id="A0A0E9UYS9"/>
<proteinExistence type="predicted"/>
<protein>
    <submittedName>
        <fullName evidence="1">Uncharacterized protein</fullName>
    </submittedName>
</protein>
<sequence length="16" mass="1913">MTHLLVERSHHGRVLQ</sequence>